<evidence type="ECO:0000313" key="1">
    <source>
        <dbReference type="EMBL" id="SEA66522.1"/>
    </source>
</evidence>
<sequence>MIIEESVKILFSYIFFEFLLQDYFAGSQKAIFY</sequence>
<proteinExistence type="predicted"/>
<name>A0A1H4D2G7_9SPHI</name>
<reference evidence="1 2" key="1">
    <citation type="submission" date="2016-10" db="EMBL/GenBank/DDBJ databases">
        <authorList>
            <person name="de Groot N.N."/>
        </authorList>
    </citation>
    <scope>NUCLEOTIDE SEQUENCE [LARGE SCALE GENOMIC DNA]</scope>
    <source>
        <strain evidence="1 2">DSM 19033</strain>
    </source>
</reference>
<accession>A0A1H4D2G7</accession>
<organism evidence="1 2">
    <name type="scientific">Pedobacter hartonius</name>
    <dbReference type="NCBI Taxonomy" id="425514"/>
    <lineage>
        <taxon>Bacteria</taxon>
        <taxon>Pseudomonadati</taxon>
        <taxon>Bacteroidota</taxon>
        <taxon>Sphingobacteriia</taxon>
        <taxon>Sphingobacteriales</taxon>
        <taxon>Sphingobacteriaceae</taxon>
        <taxon>Pedobacter</taxon>
    </lineage>
</organism>
<dbReference type="Proteomes" id="UP000198850">
    <property type="component" value="Unassembled WGS sequence"/>
</dbReference>
<dbReference type="STRING" id="425514.SAMN05443550_104287"/>
<evidence type="ECO:0000313" key="2">
    <source>
        <dbReference type="Proteomes" id="UP000198850"/>
    </source>
</evidence>
<keyword evidence="2" id="KW-1185">Reference proteome</keyword>
<dbReference type="AlphaFoldDB" id="A0A1H4D2G7"/>
<gene>
    <name evidence="1" type="ORF">SAMN05443550_104287</name>
</gene>
<protein>
    <submittedName>
        <fullName evidence="1">Uncharacterized protein</fullName>
    </submittedName>
</protein>
<dbReference type="EMBL" id="FNRA01000004">
    <property type="protein sequence ID" value="SEA66522.1"/>
    <property type="molecule type" value="Genomic_DNA"/>
</dbReference>